<dbReference type="AlphaFoldDB" id="A0A8J4DSC4"/>
<feature type="domain" description="Histidine kinase" evidence="10">
    <location>
        <begin position="298"/>
        <end position="391"/>
    </location>
</feature>
<dbReference type="PANTHER" id="PTHR24421">
    <property type="entry name" value="NITRATE/NITRITE SENSOR PROTEIN NARX-RELATED"/>
    <property type="match status" value="1"/>
</dbReference>
<evidence type="ECO:0000259" key="10">
    <source>
        <dbReference type="PROSITE" id="PS50109"/>
    </source>
</evidence>
<evidence type="ECO:0000256" key="3">
    <source>
        <dbReference type="ARBA" id="ARBA00022679"/>
    </source>
</evidence>
<evidence type="ECO:0000256" key="9">
    <source>
        <dbReference type="SAM" id="Phobius"/>
    </source>
</evidence>
<dbReference type="Gene3D" id="1.20.5.1930">
    <property type="match status" value="1"/>
</dbReference>
<keyword evidence="12" id="KW-1185">Reference proteome</keyword>
<keyword evidence="3" id="KW-0808">Transferase</keyword>
<proteinExistence type="predicted"/>
<keyword evidence="2" id="KW-1003">Cell membrane</keyword>
<keyword evidence="8 9" id="KW-0472">Membrane</keyword>
<name>A0A8J4DSC4_9ACTN</name>
<dbReference type="Proteomes" id="UP000619260">
    <property type="component" value="Unassembled WGS sequence"/>
</dbReference>
<feature type="transmembrane region" description="Helical" evidence="9">
    <location>
        <begin position="45"/>
        <end position="65"/>
    </location>
</feature>
<reference evidence="11" key="1">
    <citation type="submission" date="2021-01" db="EMBL/GenBank/DDBJ databases">
        <title>Whole genome shotgun sequence of Virgisporangium aliadipatigenens NBRC 105644.</title>
        <authorList>
            <person name="Komaki H."/>
            <person name="Tamura T."/>
        </authorList>
    </citation>
    <scope>NUCLEOTIDE SEQUENCE</scope>
    <source>
        <strain evidence="11">NBRC 105644</strain>
    </source>
</reference>
<keyword evidence="7" id="KW-0902">Two-component regulatory system</keyword>
<keyword evidence="5" id="KW-0418">Kinase</keyword>
<comment type="subcellular location">
    <subcellularLocation>
        <location evidence="1">Cell membrane</location>
        <topology evidence="1">Multi-pass membrane protein</topology>
    </subcellularLocation>
</comment>
<accession>A0A8J4DSC4</accession>
<evidence type="ECO:0000313" key="11">
    <source>
        <dbReference type="EMBL" id="GIJ49075.1"/>
    </source>
</evidence>
<dbReference type="InterPro" id="IPR011712">
    <property type="entry name" value="Sig_transdc_His_kin_sub3_dim/P"/>
</dbReference>
<feature type="transmembrane region" description="Helical" evidence="9">
    <location>
        <begin position="146"/>
        <end position="171"/>
    </location>
</feature>
<comment type="caution">
    <text evidence="11">The sequence shown here is derived from an EMBL/GenBank/DDBJ whole genome shotgun (WGS) entry which is preliminary data.</text>
</comment>
<dbReference type="InterPro" id="IPR003594">
    <property type="entry name" value="HATPase_dom"/>
</dbReference>
<evidence type="ECO:0000256" key="5">
    <source>
        <dbReference type="ARBA" id="ARBA00022777"/>
    </source>
</evidence>
<dbReference type="PROSITE" id="PS50109">
    <property type="entry name" value="HIS_KIN"/>
    <property type="match status" value="1"/>
</dbReference>
<dbReference type="Pfam" id="PF07730">
    <property type="entry name" value="HisKA_3"/>
    <property type="match status" value="1"/>
</dbReference>
<sequence>MREPLRYRHGGVAPAAICRAVLLSRAAVALTAAGVDLVLVAGRWSAANVLVLVAAGTVVELSVLTRWPRVVRRPFPVIVVDLLIVLAVLVMSGGGMAFFTFIVGSSALAGSLLGLRALPLWILYTASGFGVATLVVGEFEPPREVAAFVVAMPIVAMLAGLGAATATYALARYVDLAVEVVAAAQRSAAASERARLARELHDSVAKTLRGVSFAALALPNSLRRSPDLAEQLASTVSQGAEAAAREARQLMQGLRADPLDRDFDATVHLICRSWADETGIRTRVMASAVEPPVALRYELARILQEALHNVSRHARATQVTVRLVREDDMVELSVRDDGLGFAMPDLGTLQGGGHFGIVGMSERARAVGGILQVSSAPRAGTTVVVRVPVRAESPVMPEPSR</sequence>
<gene>
    <name evidence="11" type="ORF">Val02_59610</name>
</gene>
<dbReference type="InterPro" id="IPR036890">
    <property type="entry name" value="HATPase_C_sf"/>
</dbReference>
<dbReference type="GO" id="GO:0000155">
    <property type="term" value="F:phosphorelay sensor kinase activity"/>
    <property type="evidence" value="ECO:0007669"/>
    <property type="project" value="InterPro"/>
</dbReference>
<evidence type="ECO:0000256" key="2">
    <source>
        <dbReference type="ARBA" id="ARBA00022475"/>
    </source>
</evidence>
<dbReference type="GO" id="GO:0046983">
    <property type="term" value="F:protein dimerization activity"/>
    <property type="evidence" value="ECO:0007669"/>
    <property type="project" value="InterPro"/>
</dbReference>
<evidence type="ECO:0000256" key="8">
    <source>
        <dbReference type="ARBA" id="ARBA00023136"/>
    </source>
</evidence>
<dbReference type="PANTHER" id="PTHR24421:SF37">
    <property type="entry name" value="SENSOR HISTIDINE KINASE NARS"/>
    <property type="match status" value="1"/>
</dbReference>
<evidence type="ECO:0000256" key="1">
    <source>
        <dbReference type="ARBA" id="ARBA00004651"/>
    </source>
</evidence>
<dbReference type="GO" id="GO:0005886">
    <property type="term" value="C:plasma membrane"/>
    <property type="evidence" value="ECO:0007669"/>
    <property type="project" value="UniProtKB-SubCell"/>
</dbReference>
<evidence type="ECO:0000256" key="6">
    <source>
        <dbReference type="ARBA" id="ARBA00022989"/>
    </source>
</evidence>
<dbReference type="InterPro" id="IPR005467">
    <property type="entry name" value="His_kinase_dom"/>
</dbReference>
<evidence type="ECO:0000313" key="12">
    <source>
        <dbReference type="Proteomes" id="UP000619260"/>
    </source>
</evidence>
<dbReference type="Gene3D" id="3.30.565.10">
    <property type="entry name" value="Histidine kinase-like ATPase, C-terminal domain"/>
    <property type="match status" value="1"/>
</dbReference>
<dbReference type="InterPro" id="IPR050482">
    <property type="entry name" value="Sensor_HK_TwoCompSys"/>
</dbReference>
<dbReference type="Pfam" id="PF02518">
    <property type="entry name" value="HATPase_c"/>
    <property type="match status" value="1"/>
</dbReference>
<protein>
    <recommendedName>
        <fullName evidence="10">Histidine kinase domain-containing protein</fullName>
    </recommendedName>
</protein>
<dbReference type="RefSeq" id="WP_203902542.1">
    <property type="nucleotide sequence ID" value="NZ_BOPF01000024.1"/>
</dbReference>
<dbReference type="SMART" id="SM00387">
    <property type="entry name" value="HATPase_c"/>
    <property type="match status" value="1"/>
</dbReference>
<feature type="transmembrane region" description="Helical" evidence="9">
    <location>
        <begin position="121"/>
        <end position="139"/>
    </location>
</feature>
<dbReference type="CDD" id="cd16917">
    <property type="entry name" value="HATPase_UhpB-NarQ-NarX-like"/>
    <property type="match status" value="1"/>
</dbReference>
<feature type="transmembrane region" description="Helical" evidence="9">
    <location>
        <begin position="12"/>
        <end position="33"/>
    </location>
</feature>
<keyword evidence="6 9" id="KW-1133">Transmembrane helix</keyword>
<feature type="transmembrane region" description="Helical" evidence="9">
    <location>
        <begin position="77"/>
        <end position="101"/>
    </location>
</feature>
<evidence type="ECO:0000256" key="4">
    <source>
        <dbReference type="ARBA" id="ARBA00022692"/>
    </source>
</evidence>
<organism evidence="11 12">
    <name type="scientific">Virgisporangium aliadipatigenens</name>
    <dbReference type="NCBI Taxonomy" id="741659"/>
    <lineage>
        <taxon>Bacteria</taxon>
        <taxon>Bacillati</taxon>
        <taxon>Actinomycetota</taxon>
        <taxon>Actinomycetes</taxon>
        <taxon>Micromonosporales</taxon>
        <taxon>Micromonosporaceae</taxon>
        <taxon>Virgisporangium</taxon>
    </lineage>
</organism>
<evidence type="ECO:0000256" key="7">
    <source>
        <dbReference type="ARBA" id="ARBA00023012"/>
    </source>
</evidence>
<dbReference type="EMBL" id="BOPF01000024">
    <property type="protein sequence ID" value="GIJ49075.1"/>
    <property type="molecule type" value="Genomic_DNA"/>
</dbReference>
<dbReference type="SUPFAM" id="SSF55874">
    <property type="entry name" value="ATPase domain of HSP90 chaperone/DNA topoisomerase II/histidine kinase"/>
    <property type="match status" value="1"/>
</dbReference>
<keyword evidence="4 9" id="KW-0812">Transmembrane</keyword>